<evidence type="ECO:0000313" key="3">
    <source>
        <dbReference type="Proteomes" id="UP001162640"/>
    </source>
</evidence>
<feature type="region of interest" description="Disordered" evidence="1">
    <location>
        <begin position="159"/>
        <end position="191"/>
    </location>
</feature>
<comment type="caution">
    <text evidence="2">The sequence shown here is derived from an EMBL/GenBank/DDBJ whole genome shotgun (WGS) entry which is preliminary data.</text>
</comment>
<organism evidence="2 3">
    <name type="scientific">Triparma laevis f. inornata</name>
    <dbReference type="NCBI Taxonomy" id="1714386"/>
    <lineage>
        <taxon>Eukaryota</taxon>
        <taxon>Sar</taxon>
        <taxon>Stramenopiles</taxon>
        <taxon>Ochrophyta</taxon>
        <taxon>Bolidophyceae</taxon>
        <taxon>Parmales</taxon>
        <taxon>Triparmaceae</taxon>
        <taxon>Triparma</taxon>
    </lineage>
</organism>
<feature type="compositionally biased region" description="Low complexity" evidence="1">
    <location>
        <begin position="116"/>
        <end position="126"/>
    </location>
</feature>
<reference evidence="3" key="1">
    <citation type="journal article" date="2023" name="Commun. Biol.">
        <title>Genome analysis of Parmales, the sister group of diatoms, reveals the evolutionary specialization of diatoms from phago-mixotrophs to photoautotrophs.</title>
        <authorList>
            <person name="Ban H."/>
            <person name="Sato S."/>
            <person name="Yoshikawa S."/>
            <person name="Yamada K."/>
            <person name="Nakamura Y."/>
            <person name="Ichinomiya M."/>
            <person name="Sato N."/>
            <person name="Blanc-Mathieu R."/>
            <person name="Endo H."/>
            <person name="Kuwata A."/>
            <person name="Ogata H."/>
        </authorList>
    </citation>
    <scope>NUCLEOTIDE SEQUENCE [LARGE SCALE GENOMIC DNA]</scope>
</reference>
<feature type="compositionally biased region" description="Basic and acidic residues" evidence="1">
    <location>
        <begin position="484"/>
        <end position="501"/>
    </location>
</feature>
<name>A0A9W7E576_9STRA</name>
<feature type="region of interest" description="Disordered" evidence="1">
    <location>
        <begin position="101"/>
        <end position="137"/>
    </location>
</feature>
<gene>
    <name evidence="2" type="ORF">TL16_g04243</name>
</gene>
<sequence>MQKLMDLLDTTTTMCCSSYFNCPAFSVNSHHRDNVQTVLYPLLLTATSDHLSIYEMSMKVSETALSLESEVLSTYSQNSSLIRHRGRLLGFLTGVELSSLDRKTSRSTANPKNNGSPPTTTSTPTTTAPPPSNFKETLNNLQSLTTSLSTSFAAALNSPDPIKTLAQGTPPKQSTERTPQKHSQPKRKSSLQQVVKSFLSTVSATASPTLLLHSHVVAMVREMLAVIEVSHEIETVVKYTINRIESDLDNVKTDRPNSTEGKEKIQSQIKTFLQSPKNTVTDKFLRVENMFASKWDDTALVSKRMSAHLKNLLEYLSEENNSNQLVMSSYGERMLSRGIDPYLRKEFKEGEFESESALKDAYGKFHKHFKSIRLPPSDNFMCVNLGKEREFKAKAKNKYSEKSMMQALKDLKRERIFVNGCEVVDRKVTSKRELVKVLTEAIEKGVVNPKPNKKASNNNLLDESLLASESDYSTGFSSAPDNDMSNKESGDENLRRRRGGVEEKKVIARPRKFDTSKLTEIVSRILLASSRTGSGGDTLLFLNDLFGGDEVVLRPSSNENMQAAIEIDVYAGRVDIVCKAFYSVYLKADLEAPPMLYLRGKTIERIPLFVQRVEGEGEELGNVELKEVERMEGEDEGETGLGLGGD</sequence>
<accession>A0A9W7E576</accession>
<dbReference type="AlphaFoldDB" id="A0A9W7E576"/>
<evidence type="ECO:0000256" key="1">
    <source>
        <dbReference type="SAM" id="MobiDB-lite"/>
    </source>
</evidence>
<feature type="compositionally biased region" description="Polar residues" evidence="1">
    <location>
        <begin position="106"/>
        <end position="115"/>
    </location>
</feature>
<dbReference type="Proteomes" id="UP001162640">
    <property type="component" value="Unassembled WGS sequence"/>
</dbReference>
<dbReference type="EMBL" id="BLQM01000115">
    <property type="protein sequence ID" value="GMH65615.1"/>
    <property type="molecule type" value="Genomic_DNA"/>
</dbReference>
<evidence type="ECO:0000313" key="2">
    <source>
        <dbReference type="EMBL" id="GMH65615.1"/>
    </source>
</evidence>
<feature type="region of interest" description="Disordered" evidence="1">
    <location>
        <begin position="472"/>
        <end position="501"/>
    </location>
</feature>
<proteinExistence type="predicted"/>
<protein>
    <submittedName>
        <fullName evidence="2">Uncharacterized protein</fullName>
    </submittedName>
</protein>